<gene>
    <name evidence="4" type="ORF">CFK40_16310</name>
</gene>
<dbReference type="InterPro" id="IPR036390">
    <property type="entry name" value="WH_DNA-bd_sf"/>
</dbReference>
<dbReference type="SUPFAM" id="SSF46785">
    <property type="entry name" value="Winged helix' DNA-binding domain"/>
    <property type="match status" value="1"/>
</dbReference>
<dbReference type="InterPro" id="IPR001387">
    <property type="entry name" value="Cro/C1-type_HTH"/>
</dbReference>
<keyword evidence="2 4" id="KW-0418">Kinase</keyword>
<evidence type="ECO:0000259" key="3">
    <source>
        <dbReference type="Pfam" id="PF00294"/>
    </source>
</evidence>
<sequence>MVKEQHILALIRENPFISQQELAVKLGLSRSAVAGYISTLIKKGEIIGRAYIVREDSTITCIGGANIDRKSQTMKPIQYSTSNPAAVRQSCGGISRNVAENLGRLGCQVSLITLIGDDQEGKWLLEETKRYGVDVSQCLAMNQEKTGTYTSILNDTGEMILAVADMQIYDQFSIEFIEARWSHLASSNIIFADSNLPEETLTYLIKRCEKEQLTLWVNTVSAPKALRLPSNLHGIDLLIASRDEAAALSKMEIETIEDCKNATEQIIQRGVKQVIITLDKQGLFWSGNDGRQDHLPPLQMDIFDSTGVEESLIGGVLFGISRDESFEQAVRLGMAASAITSQTLDTNADLTTDQLYSLVENNFENAHD</sequence>
<evidence type="ECO:0000313" key="4">
    <source>
        <dbReference type="EMBL" id="ASN06466.1"/>
    </source>
</evidence>
<evidence type="ECO:0000256" key="2">
    <source>
        <dbReference type="ARBA" id="ARBA00022777"/>
    </source>
</evidence>
<dbReference type="CDD" id="cd01941">
    <property type="entry name" value="YeiC_kinase_like"/>
    <property type="match status" value="1"/>
</dbReference>
<dbReference type="InterPro" id="IPR036388">
    <property type="entry name" value="WH-like_DNA-bd_sf"/>
</dbReference>
<dbReference type="SUPFAM" id="SSF53613">
    <property type="entry name" value="Ribokinase-like"/>
    <property type="match status" value="1"/>
</dbReference>
<dbReference type="InterPro" id="IPR011611">
    <property type="entry name" value="PfkB_dom"/>
</dbReference>
<dbReference type="RefSeq" id="WP_089533464.1">
    <property type="nucleotide sequence ID" value="NZ_CP022437.1"/>
</dbReference>
<dbReference type="EMBL" id="CP022437">
    <property type="protein sequence ID" value="ASN06466.1"/>
    <property type="molecule type" value="Genomic_DNA"/>
</dbReference>
<evidence type="ECO:0000313" key="5">
    <source>
        <dbReference type="Proteomes" id="UP000204391"/>
    </source>
</evidence>
<name>A0A221MFL7_9BACI</name>
<dbReference type="AlphaFoldDB" id="A0A221MFL7"/>
<dbReference type="PANTHER" id="PTHR10584">
    <property type="entry name" value="SUGAR KINASE"/>
    <property type="match status" value="1"/>
</dbReference>
<dbReference type="KEGG" id="vne:CFK40_16310"/>
<dbReference type="Gene3D" id="3.40.1190.20">
    <property type="match status" value="1"/>
</dbReference>
<accession>A0A221MFL7</accession>
<evidence type="ECO:0000256" key="1">
    <source>
        <dbReference type="ARBA" id="ARBA00022679"/>
    </source>
</evidence>
<dbReference type="Proteomes" id="UP000204391">
    <property type="component" value="Chromosome"/>
</dbReference>
<dbReference type="GO" id="GO:0016301">
    <property type="term" value="F:kinase activity"/>
    <property type="evidence" value="ECO:0007669"/>
    <property type="project" value="UniProtKB-KW"/>
</dbReference>
<keyword evidence="5" id="KW-1185">Reference proteome</keyword>
<dbReference type="Pfam" id="PF13412">
    <property type="entry name" value="HTH_24"/>
    <property type="match status" value="1"/>
</dbReference>
<protein>
    <submittedName>
        <fullName evidence="4">Sugar kinase</fullName>
    </submittedName>
</protein>
<organism evidence="4 5">
    <name type="scientific">Virgibacillus necropolis</name>
    <dbReference type="NCBI Taxonomy" id="163877"/>
    <lineage>
        <taxon>Bacteria</taxon>
        <taxon>Bacillati</taxon>
        <taxon>Bacillota</taxon>
        <taxon>Bacilli</taxon>
        <taxon>Bacillales</taxon>
        <taxon>Bacillaceae</taxon>
        <taxon>Virgibacillus</taxon>
    </lineage>
</organism>
<dbReference type="CDD" id="cd00093">
    <property type="entry name" value="HTH_XRE"/>
    <property type="match status" value="1"/>
</dbReference>
<proteinExistence type="predicted"/>
<keyword evidence="1" id="KW-0808">Transferase</keyword>
<dbReference type="InterPro" id="IPR029056">
    <property type="entry name" value="Ribokinase-like"/>
</dbReference>
<reference evidence="4 5" key="1">
    <citation type="journal article" date="2003" name="Int. J. Syst. Evol. Microbiol.">
        <title>Virgibacillus carmonensis sp. nov., Virgibacillus necropolis sp. nov. and Virgibacillus picturae sp. nov., three novel species isolated from deteriorated mural paintings, transfer of the species of the genus salibacillus to Virgibacillus, as Virgibacillus marismortui comb. nov. and Virgibacillus salexigens comb. nov., and emended description of the genus Virgibacillus.</title>
        <authorList>
            <person name="Heyrman J."/>
            <person name="Logan N.A."/>
            <person name="Busse H.J."/>
            <person name="Balcaen A."/>
            <person name="Lebbe L."/>
            <person name="Rodriguez-Diaz M."/>
            <person name="Swings J."/>
            <person name="De Vos P."/>
        </authorList>
    </citation>
    <scope>NUCLEOTIDE SEQUENCE [LARGE SCALE GENOMIC DNA]</scope>
    <source>
        <strain evidence="4 5">LMG 19488</strain>
    </source>
</reference>
<dbReference type="PANTHER" id="PTHR10584:SF166">
    <property type="entry name" value="RIBOKINASE"/>
    <property type="match status" value="1"/>
</dbReference>
<dbReference type="Pfam" id="PF00294">
    <property type="entry name" value="PfkB"/>
    <property type="match status" value="1"/>
</dbReference>
<dbReference type="Gene3D" id="1.10.10.10">
    <property type="entry name" value="Winged helix-like DNA-binding domain superfamily/Winged helix DNA-binding domain"/>
    <property type="match status" value="1"/>
</dbReference>
<dbReference type="OrthoDB" id="9806249at2"/>
<feature type="domain" description="Carbohydrate kinase PfkB" evidence="3">
    <location>
        <begin position="58"/>
        <end position="351"/>
    </location>
</feature>